<organism evidence="2">
    <name type="scientific">hydrothermal vent metagenome</name>
    <dbReference type="NCBI Taxonomy" id="652676"/>
    <lineage>
        <taxon>unclassified sequences</taxon>
        <taxon>metagenomes</taxon>
        <taxon>ecological metagenomes</taxon>
    </lineage>
</organism>
<dbReference type="EMBL" id="FPHN01000024">
    <property type="protein sequence ID" value="SFV53570.1"/>
    <property type="molecule type" value="Genomic_DNA"/>
</dbReference>
<sequence>MGKIDKSEQENNHIAEEMVEHLILEKIGALPDHGHAKAVPLKKKLPKKSKKNYDFEFFTITSIIIIAELWYLWNYFSTKF</sequence>
<evidence type="ECO:0000313" key="2">
    <source>
        <dbReference type="EMBL" id="SFV53570.1"/>
    </source>
</evidence>
<dbReference type="AlphaFoldDB" id="A0A1W1BJ55"/>
<keyword evidence="1" id="KW-0812">Transmembrane</keyword>
<proteinExistence type="predicted"/>
<keyword evidence="1" id="KW-1133">Transmembrane helix</keyword>
<evidence type="ECO:0000256" key="1">
    <source>
        <dbReference type="SAM" id="Phobius"/>
    </source>
</evidence>
<keyword evidence="1" id="KW-0472">Membrane</keyword>
<feature type="transmembrane region" description="Helical" evidence="1">
    <location>
        <begin position="53"/>
        <end position="73"/>
    </location>
</feature>
<reference evidence="2" key="1">
    <citation type="submission" date="2016-10" db="EMBL/GenBank/DDBJ databases">
        <authorList>
            <person name="de Groot N.N."/>
        </authorList>
    </citation>
    <scope>NUCLEOTIDE SEQUENCE</scope>
</reference>
<accession>A0A1W1BJ55</accession>
<protein>
    <submittedName>
        <fullName evidence="2">Uncharacterized protein</fullName>
    </submittedName>
</protein>
<gene>
    <name evidence="2" type="ORF">MNB_SV-14-566</name>
</gene>
<name>A0A1W1BJ55_9ZZZZ</name>